<evidence type="ECO:0000256" key="15">
    <source>
        <dbReference type="SAM" id="SignalP"/>
    </source>
</evidence>
<dbReference type="Gene3D" id="3.30.830.10">
    <property type="entry name" value="Metalloenzyme, LuxS/M16 peptidase-like"/>
    <property type="match status" value="4"/>
</dbReference>
<feature type="domain" description="Peptidase M16 C-terminal" evidence="17">
    <location>
        <begin position="225"/>
        <end position="403"/>
    </location>
</feature>
<dbReference type="SUPFAM" id="SSF63411">
    <property type="entry name" value="LuxS/MPP-like metallohydrolase"/>
    <property type="match status" value="4"/>
</dbReference>
<dbReference type="EMBL" id="CP001614">
    <property type="protein sequence ID" value="ACR13015.1"/>
    <property type="molecule type" value="Genomic_DNA"/>
</dbReference>
<evidence type="ECO:0000256" key="11">
    <source>
        <dbReference type="ARBA" id="ARBA00029597"/>
    </source>
</evidence>
<keyword evidence="10" id="KW-0482">Metalloprotease</keyword>
<keyword evidence="9" id="KW-0862">Zinc</keyword>
<dbReference type="FunFam" id="3.30.830.10:FF:000005">
    <property type="entry name" value="nardilysin isoform X1"/>
    <property type="match status" value="1"/>
</dbReference>
<keyword evidence="21" id="KW-1185">Reference proteome</keyword>
<keyword evidence="8 20" id="KW-0378">Hydrolase</keyword>
<dbReference type="InterPro" id="IPR054734">
    <property type="entry name" value="PqqF-like_C_4"/>
</dbReference>
<dbReference type="InterPro" id="IPR050626">
    <property type="entry name" value="Peptidase_M16"/>
</dbReference>
<dbReference type="GO" id="GO:0004222">
    <property type="term" value="F:metalloendopeptidase activity"/>
    <property type="evidence" value="ECO:0007669"/>
    <property type="project" value="UniProtKB-EC"/>
</dbReference>
<evidence type="ECO:0000259" key="19">
    <source>
        <dbReference type="Pfam" id="PF22456"/>
    </source>
</evidence>
<evidence type="ECO:0000256" key="5">
    <source>
        <dbReference type="ARBA" id="ARBA00017565"/>
    </source>
</evidence>
<dbReference type="Pfam" id="PF05193">
    <property type="entry name" value="Peptidase_M16_C"/>
    <property type="match status" value="1"/>
</dbReference>
<dbReference type="InterPro" id="IPR032632">
    <property type="entry name" value="Peptidase_M16_M"/>
</dbReference>
<evidence type="ECO:0000256" key="12">
    <source>
        <dbReference type="ARBA" id="ARBA00031184"/>
    </source>
</evidence>
<dbReference type="GO" id="GO:0006508">
    <property type="term" value="P:proteolysis"/>
    <property type="evidence" value="ECO:0007669"/>
    <property type="project" value="UniProtKB-KW"/>
</dbReference>
<evidence type="ECO:0000256" key="1">
    <source>
        <dbReference type="ARBA" id="ARBA00001947"/>
    </source>
</evidence>
<evidence type="ECO:0000256" key="3">
    <source>
        <dbReference type="ARBA" id="ARBA00007261"/>
    </source>
</evidence>
<dbReference type="AlphaFoldDB" id="C5BQW1"/>
<dbReference type="InterPro" id="IPR007863">
    <property type="entry name" value="Peptidase_M16_C"/>
</dbReference>
<dbReference type="PROSITE" id="PS00143">
    <property type="entry name" value="INSULINASE"/>
    <property type="match status" value="1"/>
</dbReference>
<evidence type="ECO:0000256" key="4">
    <source>
        <dbReference type="ARBA" id="ARBA00012449"/>
    </source>
</evidence>
<evidence type="ECO:0000256" key="7">
    <source>
        <dbReference type="ARBA" id="ARBA00022723"/>
    </source>
</evidence>
<evidence type="ECO:0000256" key="10">
    <source>
        <dbReference type="ARBA" id="ARBA00023049"/>
    </source>
</evidence>
<comment type="function">
    <text evidence="2">Endopeptidase that degrades small peptides of less than 7 kDa, such as glucagon and insulin.</text>
</comment>
<dbReference type="GO" id="GO:0005737">
    <property type="term" value="C:cytoplasm"/>
    <property type="evidence" value="ECO:0007669"/>
    <property type="project" value="UniProtKB-ARBA"/>
</dbReference>
<comment type="cofactor">
    <cofactor evidence="1">
        <name>Zn(2+)</name>
        <dbReference type="ChEBI" id="CHEBI:29105"/>
    </cofactor>
</comment>
<gene>
    <name evidence="20" type="ordered locus">TERTU_1027</name>
</gene>
<evidence type="ECO:0000313" key="21">
    <source>
        <dbReference type="Proteomes" id="UP000009080"/>
    </source>
</evidence>
<protein>
    <recommendedName>
        <fullName evidence="5">Protease 3</fullName>
        <ecNumber evidence="4">3.4.24.55</ecNumber>
    </recommendedName>
    <alternativeName>
        <fullName evidence="13">Pitrilysin</fullName>
    </alternativeName>
    <alternativeName>
        <fullName evidence="12">Protease III</fullName>
    </alternativeName>
    <alternativeName>
        <fullName evidence="11">Protease pi</fullName>
    </alternativeName>
</protein>
<reference evidence="20 21" key="1">
    <citation type="journal article" date="2009" name="PLoS ONE">
        <title>The complete genome of Teredinibacter turnerae T7901: an intracellular endosymbiont of marine wood-boring bivalves (shipworms).</title>
        <authorList>
            <person name="Yang J.C."/>
            <person name="Madupu R."/>
            <person name="Durkin A.S."/>
            <person name="Ekborg N.A."/>
            <person name="Pedamallu C.S."/>
            <person name="Hostetler J.B."/>
            <person name="Radune D."/>
            <person name="Toms B.S."/>
            <person name="Henrissat B."/>
            <person name="Coutinho P.M."/>
            <person name="Schwarz S."/>
            <person name="Field L."/>
            <person name="Trindade-Silva A.E."/>
            <person name="Soares C.A.G."/>
            <person name="Elshahawi S."/>
            <person name="Hanora A."/>
            <person name="Schmidt E.W."/>
            <person name="Haygood M.G."/>
            <person name="Posfai J."/>
            <person name="Benner J."/>
            <person name="Madinger C."/>
            <person name="Nove J."/>
            <person name="Anton B."/>
            <person name="Chaudhary K."/>
            <person name="Foster J."/>
            <person name="Holman A."/>
            <person name="Kumar S."/>
            <person name="Lessard P.A."/>
            <person name="Luyten Y.A."/>
            <person name="Slatko B."/>
            <person name="Wood N."/>
            <person name="Wu B."/>
            <person name="Teplitski M."/>
            <person name="Mougous J.D."/>
            <person name="Ward N."/>
            <person name="Eisen J.A."/>
            <person name="Badger J.H."/>
            <person name="Distel D.L."/>
        </authorList>
    </citation>
    <scope>NUCLEOTIDE SEQUENCE [LARGE SCALE GENOMIC DNA]</scope>
    <source>
        <strain evidence="21">ATCC 39867 / T7901</strain>
    </source>
</reference>
<keyword evidence="7" id="KW-0479">Metal-binding</keyword>
<dbReference type="eggNOG" id="COG1025">
    <property type="taxonomic scope" value="Bacteria"/>
</dbReference>
<dbReference type="GO" id="GO:0046872">
    <property type="term" value="F:metal ion binding"/>
    <property type="evidence" value="ECO:0007669"/>
    <property type="project" value="UniProtKB-KW"/>
</dbReference>
<evidence type="ECO:0000313" key="20">
    <source>
        <dbReference type="EMBL" id="ACR13015.1"/>
    </source>
</evidence>
<dbReference type="InterPro" id="IPR001431">
    <property type="entry name" value="Pept_M16_Zn_BS"/>
</dbReference>
<feature type="chain" id="PRO_5002949061" description="Protease 3" evidence="15">
    <location>
        <begin position="25"/>
        <end position="973"/>
    </location>
</feature>
<feature type="domain" description="Coenzyme PQQ synthesis protein F-like C-terminal lobe" evidence="19">
    <location>
        <begin position="801"/>
        <end position="896"/>
    </location>
</feature>
<dbReference type="Pfam" id="PF16187">
    <property type="entry name" value="Peptidase_M16_M"/>
    <property type="match status" value="1"/>
</dbReference>
<dbReference type="PANTHER" id="PTHR43690">
    <property type="entry name" value="NARDILYSIN"/>
    <property type="match status" value="1"/>
</dbReference>
<keyword evidence="15" id="KW-0732">Signal</keyword>
<dbReference type="InterPro" id="IPR011765">
    <property type="entry name" value="Pept_M16_N"/>
</dbReference>
<dbReference type="RefSeq" id="WP_015819128.1">
    <property type="nucleotide sequence ID" value="NC_012997.1"/>
</dbReference>
<evidence type="ECO:0000259" key="16">
    <source>
        <dbReference type="Pfam" id="PF00675"/>
    </source>
</evidence>
<feature type="domain" description="Peptidase M16 middle/third" evidence="18">
    <location>
        <begin position="409"/>
        <end position="693"/>
    </location>
</feature>
<dbReference type="STRING" id="377629.TERTU_1027"/>
<feature type="domain" description="Peptidase M16 N-terminal" evidence="16">
    <location>
        <begin position="64"/>
        <end position="184"/>
    </location>
</feature>
<dbReference type="HOGENOM" id="CLU_004639_1_1_6"/>
<feature type="signal peptide" evidence="15">
    <location>
        <begin position="1"/>
        <end position="24"/>
    </location>
</feature>
<dbReference type="Pfam" id="PF22456">
    <property type="entry name" value="PqqF-like_C_4"/>
    <property type="match status" value="1"/>
</dbReference>
<dbReference type="FunFam" id="3.30.830.10:FF:000012">
    <property type="entry name" value="Protease 3"/>
    <property type="match status" value="1"/>
</dbReference>
<organism evidence="20 21">
    <name type="scientific">Teredinibacter turnerae (strain ATCC 39867 / T7901)</name>
    <dbReference type="NCBI Taxonomy" id="377629"/>
    <lineage>
        <taxon>Bacteria</taxon>
        <taxon>Pseudomonadati</taxon>
        <taxon>Pseudomonadota</taxon>
        <taxon>Gammaproteobacteria</taxon>
        <taxon>Cellvibrionales</taxon>
        <taxon>Cellvibrionaceae</taxon>
        <taxon>Teredinibacter</taxon>
    </lineage>
</organism>
<evidence type="ECO:0000256" key="9">
    <source>
        <dbReference type="ARBA" id="ARBA00022833"/>
    </source>
</evidence>
<dbReference type="KEGG" id="ttu:TERTU_1027"/>
<evidence type="ECO:0000256" key="13">
    <source>
        <dbReference type="ARBA" id="ARBA00033450"/>
    </source>
</evidence>
<evidence type="ECO:0000256" key="14">
    <source>
        <dbReference type="RuleBase" id="RU004447"/>
    </source>
</evidence>
<evidence type="ECO:0000256" key="2">
    <source>
        <dbReference type="ARBA" id="ARBA00002184"/>
    </source>
</evidence>
<sequence>MNKRKTAIGFAAVLISAVAGFSHAQANGLGERQSTVAPVAPVQVIQPASATRQVKYLLLPNQLKVLLISDPAAEKSAASMNVDVGSTDDPMDRQGLAHFLEHMLFLGTGKYPKADAYQDFISGHGGDHNAFTSATNTNYFFDINNDALQPALDRFAQFFIDPLFNAAYVGRERNAVNSEYTAKYTDEYRRIRDVYREIAVPGHPLSRFSVGNLETLDVDTPRPLRDDLVAFYQAHYSAHRMSLAVVSNQPMATLENWVAESFTGVPNREVAALSEFESFLSEQNKGTFIRVQPRKDMREISFVFPVPATEKYFAEKPLSYISFFIGHEGEGSLLSLLKAQNWATALGSGNAFNWRGGDAFAVTISLTEAGVDNIAAVEALLFAYVDLLQREGVEKWRFDELKNLGNLAFEYGDKTAPINEVVDLSSSLQLYPPELVLKAANWYGKFDKKLIQRYLKFISPENMLRVLVAPGGEPELESTYYATPYSLEQHDAGGNLLPAEQALVKKLALPKPNPFIADDFALLRDSVAPEVPVKVVSSDNVSVWYAQDHTFGVPKAHVKARLLLPPVADTVEGAALARLYAKITAEMLNETAYNAAMAGLSFNVSASSRGIDIDFQGYNDTLDQLVKAVVRDMRKYNRSKKYRAKVHDRVFADARMELLRAYNNMQLDSPYRKLLKNLPAFVFSPYWAPEQLAGALAAMDRASYETAAVSLMSQADLQILVYGNVDKTSARATGKTLANLVKGSRPPAALPSTRVVNMSASKTAGQKGRWNSVPVEHADAGAVVYFQGADDSLESNAKTLLLQQLIATPFYGTLRTEKQLGYIVFASNYPIRDVPAIVAVVQSPAVPVSKILGEMDAFLTGFESRVLTNFERDKAAVISVLMEKPKSLAEQAQEYWQTVLTDQDFMRSQKLAKAVEAIQPSDIQKTYSDQLLNKNTRLLLLTPPDAAALLDAFYDEVDSPDKFKKGAVTYDYK</sequence>
<comment type="similarity">
    <text evidence="3 14">Belongs to the peptidase M16 family.</text>
</comment>
<keyword evidence="6" id="KW-0645">Protease</keyword>
<evidence type="ECO:0000259" key="18">
    <source>
        <dbReference type="Pfam" id="PF16187"/>
    </source>
</evidence>
<dbReference type="InterPro" id="IPR011249">
    <property type="entry name" value="Metalloenz_LuxS/M16"/>
</dbReference>
<dbReference type="Pfam" id="PF00675">
    <property type="entry name" value="Peptidase_M16"/>
    <property type="match status" value="1"/>
</dbReference>
<evidence type="ECO:0000256" key="6">
    <source>
        <dbReference type="ARBA" id="ARBA00022670"/>
    </source>
</evidence>
<dbReference type="EC" id="3.4.24.55" evidence="4"/>
<proteinExistence type="inferred from homology"/>
<evidence type="ECO:0000256" key="8">
    <source>
        <dbReference type="ARBA" id="ARBA00022801"/>
    </source>
</evidence>
<name>C5BQW1_TERTT</name>
<dbReference type="PANTHER" id="PTHR43690:SF18">
    <property type="entry name" value="INSULIN-DEGRADING ENZYME-RELATED"/>
    <property type="match status" value="1"/>
</dbReference>
<dbReference type="Proteomes" id="UP000009080">
    <property type="component" value="Chromosome"/>
</dbReference>
<evidence type="ECO:0000259" key="17">
    <source>
        <dbReference type="Pfam" id="PF05193"/>
    </source>
</evidence>
<dbReference type="OrthoDB" id="9811314at2"/>
<accession>C5BQW1</accession>